<dbReference type="InterPro" id="IPR006805">
    <property type="entry name" value="Anth_synth_I_N"/>
</dbReference>
<dbReference type="PRINTS" id="PR00095">
    <property type="entry name" value="ANTSNTHASEI"/>
</dbReference>
<dbReference type="InterPro" id="IPR005256">
    <property type="entry name" value="Anth_synth_I_PabB"/>
</dbReference>
<keyword evidence="8 12" id="KW-0057">Aromatic amino acid biosynthesis</keyword>
<evidence type="ECO:0000256" key="11">
    <source>
        <dbReference type="ARBA" id="ARBA00047683"/>
    </source>
</evidence>
<dbReference type="GO" id="GO:0004049">
    <property type="term" value="F:anthranilate synthase activity"/>
    <property type="evidence" value="ECO:0007669"/>
    <property type="project" value="UniProtKB-EC"/>
</dbReference>
<keyword evidence="6 12" id="KW-0028">Amino-acid biosynthesis</keyword>
<dbReference type="AlphaFoldDB" id="A0A419RRY6"/>
<dbReference type="SUPFAM" id="SSF56322">
    <property type="entry name" value="ADC synthase"/>
    <property type="match status" value="1"/>
</dbReference>
<dbReference type="PANTHER" id="PTHR11236:SF9">
    <property type="entry name" value="ANTHRANILATE SYNTHASE COMPONENT 1"/>
    <property type="match status" value="1"/>
</dbReference>
<proteinExistence type="inferred from homology"/>
<dbReference type="Pfam" id="PF00425">
    <property type="entry name" value="Chorismate_bind"/>
    <property type="match status" value="1"/>
</dbReference>
<evidence type="ECO:0000256" key="5">
    <source>
        <dbReference type="ARBA" id="ARBA00020653"/>
    </source>
</evidence>
<dbReference type="Proteomes" id="UP000285232">
    <property type="component" value="Unassembled WGS sequence"/>
</dbReference>
<evidence type="ECO:0000256" key="8">
    <source>
        <dbReference type="ARBA" id="ARBA00023141"/>
    </source>
</evidence>
<evidence type="ECO:0000259" key="13">
    <source>
        <dbReference type="Pfam" id="PF00425"/>
    </source>
</evidence>
<comment type="similarity">
    <text evidence="2 12">Belongs to the anthranilate synthase component I family.</text>
</comment>
<accession>A0A419RRY6</accession>
<evidence type="ECO:0000256" key="4">
    <source>
        <dbReference type="ARBA" id="ARBA00012266"/>
    </source>
</evidence>
<comment type="pathway">
    <text evidence="1 12">Amino-acid biosynthesis; L-tryptophan biosynthesis; L-tryptophan from chorismate: step 1/5.</text>
</comment>
<dbReference type="EC" id="4.1.3.27" evidence="4 12"/>
<evidence type="ECO:0000256" key="1">
    <source>
        <dbReference type="ARBA" id="ARBA00004873"/>
    </source>
</evidence>
<dbReference type="Pfam" id="PF04715">
    <property type="entry name" value="Anth_synt_I_N"/>
    <property type="match status" value="1"/>
</dbReference>
<evidence type="ECO:0000256" key="12">
    <source>
        <dbReference type="RuleBase" id="RU364045"/>
    </source>
</evidence>
<comment type="cofactor">
    <cofactor evidence="12">
        <name>Mg(2+)</name>
        <dbReference type="ChEBI" id="CHEBI:18420"/>
    </cofactor>
</comment>
<name>A0A419RRY6_9SPHN</name>
<dbReference type="InterPro" id="IPR015890">
    <property type="entry name" value="Chorismate_C"/>
</dbReference>
<sequence length="543" mass="58693">MSRNSLLPLKTRSRWSGTKTVSRQCASSCSAPIGAKDAEALGAPVNHREEALAALEAERNTLVWRRVVADTETPVGAALKLMEDGRGDFLLESVEGGEVRGRYSLLGLDPDLLFRATGERAEVNRTWRHDREAFEPLEGDALSQLRALAESCRIDVPPTLPPALACLVGYFGYETIGLVEKLPRALQSDLAVPDMLFARPALVLIFDRLTDGLYIIAPLWAEGANPASQIERASERIDEALRKLAERVPDTARLADLPEADLSPVLSESDYRDMVLRAKDYITAGDIFQVVLAQRFTCPFPLPPFALYRALRRVNPSPFLYFLDMPGFAVVGSSPEILVRVRDGEVTIRPIAGTRPRGLSESEDRANEASLLADAKERAEHLMLLDLGRNDVGRVASEGSVEVTDSFTIERYSHVMHIVSNVVGRLAGDKDALDAMFAGFPAGTVSGAPKIRACEIIAELEPETRGAYAGGVGYFAPDGSVDSCIVLRTAVVKDGVMHVQAGAGIVADSDPEYEAAECRHKAGALLAAAREAIGLASEAEFGQ</sequence>
<evidence type="ECO:0000256" key="2">
    <source>
        <dbReference type="ARBA" id="ARBA00009562"/>
    </source>
</evidence>
<keyword evidence="12" id="KW-0460">Magnesium</keyword>
<dbReference type="OrthoDB" id="9803598at2"/>
<keyword evidence="12" id="KW-0479">Metal-binding</keyword>
<feature type="domain" description="Chorismate-utilising enzyme C-terminal" evidence="13">
    <location>
        <begin position="268"/>
        <end position="521"/>
    </location>
</feature>
<keyword evidence="16" id="KW-1185">Reference proteome</keyword>
<evidence type="ECO:0000256" key="10">
    <source>
        <dbReference type="ARBA" id="ARBA00025634"/>
    </source>
</evidence>
<dbReference type="Gene3D" id="3.60.120.10">
    <property type="entry name" value="Anthranilate synthase"/>
    <property type="match status" value="1"/>
</dbReference>
<dbReference type="GO" id="GO:0000162">
    <property type="term" value="P:L-tryptophan biosynthetic process"/>
    <property type="evidence" value="ECO:0007669"/>
    <property type="project" value="UniProtKB-UniPathway"/>
</dbReference>
<keyword evidence="9 12" id="KW-0456">Lyase</keyword>
<dbReference type="NCBIfam" id="TIGR00564">
    <property type="entry name" value="trpE_most"/>
    <property type="match status" value="1"/>
</dbReference>
<gene>
    <name evidence="12 15" type="primary">trpE</name>
    <name evidence="15" type="ORF">D6201_03485</name>
</gene>
<feature type="domain" description="Anthranilate synthase component I N-terminal" evidence="14">
    <location>
        <begin position="70"/>
        <end position="215"/>
    </location>
</feature>
<comment type="catalytic activity">
    <reaction evidence="11 12">
        <text>chorismate + L-glutamine = anthranilate + pyruvate + L-glutamate + H(+)</text>
        <dbReference type="Rhea" id="RHEA:21732"/>
        <dbReference type="ChEBI" id="CHEBI:15361"/>
        <dbReference type="ChEBI" id="CHEBI:15378"/>
        <dbReference type="ChEBI" id="CHEBI:16567"/>
        <dbReference type="ChEBI" id="CHEBI:29748"/>
        <dbReference type="ChEBI" id="CHEBI:29985"/>
        <dbReference type="ChEBI" id="CHEBI:58359"/>
        <dbReference type="EC" id="4.1.3.27"/>
    </reaction>
</comment>
<dbReference type="PANTHER" id="PTHR11236">
    <property type="entry name" value="AMINOBENZOATE/ANTHRANILATE SYNTHASE"/>
    <property type="match status" value="1"/>
</dbReference>
<evidence type="ECO:0000313" key="16">
    <source>
        <dbReference type="Proteomes" id="UP000285232"/>
    </source>
</evidence>
<comment type="function">
    <text evidence="10 12">Part of a heterotetrameric complex that catalyzes the two-step biosynthesis of anthranilate, an intermediate in the biosynthesis of L-tryptophan. In the first step, the glutamine-binding beta subunit (TrpG) of anthranilate synthase (AS) provides the glutamine amidotransferase activity which generates ammonia as a substrate that, along with chorismate, is used in the second step, catalyzed by the large alpha subunit of AS (TrpE) to produce anthranilate. In the absence of TrpG, TrpE can synthesize anthranilate directly from chorismate and high concentrations of ammonia.</text>
</comment>
<keyword evidence="7 12" id="KW-0822">Tryptophan biosynthesis</keyword>
<dbReference type="EMBL" id="RAHX01000001">
    <property type="protein sequence ID" value="RJY08548.1"/>
    <property type="molecule type" value="Genomic_DNA"/>
</dbReference>
<evidence type="ECO:0000256" key="3">
    <source>
        <dbReference type="ARBA" id="ARBA00011575"/>
    </source>
</evidence>
<organism evidence="15 16">
    <name type="scientific">Aurantiacibacter aquimixticola</name>
    <dbReference type="NCBI Taxonomy" id="1958945"/>
    <lineage>
        <taxon>Bacteria</taxon>
        <taxon>Pseudomonadati</taxon>
        <taxon>Pseudomonadota</taxon>
        <taxon>Alphaproteobacteria</taxon>
        <taxon>Sphingomonadales</taxon>
        <taxon>Erythrobacteraceae</taxon>
        <taxon>Aurantiacibacter</taxon>
    </lineage>
</organism>
<evidence type="ECO:0000259" key="14">
    <source>
        <dbReference type="Pfam" id="PF04715"/>
    </source>
</evidence>
<dbReference type="InterPro" id="IPR019999">
    <property type="entry name" value="Anth_synth_I-like"/>
</dbReference>
<comment type="caution">
    <text evidence="15">The sequence shown here is derived from an EMBL/GenBank/DDBJ whole genome shotgun (WGS) entry which is preliminary data.</text>
</comment>
<comment type="subunit">
    <text evidence="3 12">Heterotetramer consisting of two non-identical subunits: a beta subunit (TrpG) and a large alpha subunit (TrpE).</text>
</comment>
<protein>
    <recommendedName>
        <fullName evidence="5 12">Anthranilate synthase component 1</fullName>
        <ecNumber evidence="4 12">4.1.3.27</ecNumber>
    </recommendedName>
</protein>
<evidence type="ECO:0000256" key="6">
    <source>
        <dbReference type="ARBA" id="ARBA00022605"/>
    </source>
</evidence>
<evidence type="ECO:0000313" key="15">
    <source>
        <dbReference type="EMBL" id="RJY08548.1"/>
    </source>
</evidence>
<evidence type="ECO:0000256" key="7">
    <source>
        <dbReference type="ARBA" id="ARBA00022822"/>
    </source>
</evidence>
<dbReference type="GO" id="GO:0046872">
    <property type="term" value="F:metal ion binding"/>
    <property type="evidence" value="ECO:0007669"/>
    <property type="project" value="UniProtKB-KW"/>
</dbReference>
<dbReference type="UniPathway" id="UPA00035">
    <property type="reaction ID" value="UER00040"/>
</dbReference>
<reference evidence="15 16" key="1">
    <citation type="journal article" date="2017" name="Int. J. Syst. Evol. Microbiol.">
        <title>Erythrobacter aquimixticola sp. nov., isolated from the junction between the ocean and a freshwater spring.</title>
        <authorList>
            <person name="Park S."/>
            <person name="Jung Y.T."/>
            <person name="Choi S.J."/>
            <person name="Yoon J.H."/>
        </authorList>
    </citation>
    <scope>NUCLEOTIDE SEQUENCE [LARGE SCALE GENOMIC DNA]</scope>
    <source>
        <strain evidence="15 16">JSSK-14</strain>
    </source>
</reference>
<dbReference type="InterPro" id="IPR005801">
    <property type="entry name" value="ADC_synthase"/>
</dbReference>
<evidence type="ECO:0000256" key="9">
    <source>
        <dbReference type="ARBA" id="ARBA00023239"/>
    </source>
</evidence>